<protein>
    <submittedName>
        <fullName evidence="2">Phosphohistidine phosphatase</fullName>
    </submittedName>
</protein>
<proteinExistence type="predicted"/>
<dbReference type="PANTHER" id="PTHR47623">
    <property type="entry name" value="OS09G0287300 PROTEIN"/>
    <property type="match status" value="1"/>
</dbReference>
<gene>
    <name evidence="2" type="ORF">SAMN04488104_103931</name>
</gene>
<sequence length="162" mass="18274">MKKIILVRHAKSSWEKPFLRDHDRPLAERGIKAAPEMGKRLKSRNIEPDLILSSTAERAKSTAQLISKELQQSDALVRLDKNLYHASPPTLLSIIRKLPESLETVLLVGHNPGLNDLANQWGASLENLPTAAVYAVKANSTWTDFNADKVEFWFYDFPKNKA</sequence>
<keyword evidence="3" id="KW-1185">Reference proteome</keyword>
<dbReference type="AlphaFoldDB" id="A0A1G6W0X3"/>
<name>A0A1G6W0X3_9BACT</name>
<evidence type="ECO:0000313" key="3">
    <source>
        <dbReference type="Proteomes" id="UP000199060"/>
    </source>
</evidence>
<dbReference type="SUPFAM" id="SSF53254">
    <property type="entry name" value="Phosphoglycerate mutase-like"/>
    <property type="match status" value="1"/>
</dbReference>
<dbReference type="Proteomes" id="UP000199060">
    <property type="component" value="Unassembled WGS sequence"/>
</dbReference>
<accession>A0A1G6W0X3</accession>
<dbReference type="Gene3D" id="3.40.50.1240">
    <property type="entry name" value="Phosphoglycerate mutase-like"/>
    <property type="match status" value="1"/>
</dbReference>
<dbReference type="InterPro" id="IPR029033">
    <property type="entry name" value="His_PPase_superfam"/>
</dbReference>
<reference evidence="3" key="1">
    <citation type="submission" date="2016-10" db="EMBL/GenBank/DDBJ databases">
        <authorList>
            <person name="Varghese N."/>
            <person name="Submissions S."/>
        </authorList>
    </citation>
    <scope>NUCLEOTIDE SEQUENCE [LARGE SCALE GENOMIC DNA]</scope>
    <source>
        <strain evidence="3">DSM 23095</strain>
    </source>
</reference>
<dbReference type="STRING" id="686796.SAMN04488104_103931"/>
<dbReference type="OrthoDB" id="9810154at2"/>
<dbReference type="SMART" id="SM00855">
    <property type="entry name" value="PGAM"/>
    <property type="match status" value="1"/>
</dbReference>
<evidence type="ECO:0000256" key="1">
    <source>
        <dbReference type="PIRSR" id="PIRSR613078-2"/>
    </source>
</evidence>
<evidence type="ECO:0000313" key="2">
    <source>
        <dbReference type="EMBL" id="SDD58706.1"/>
    </source>
</evidence>
<dbReference type="CDD" id="cd07067">
    <property type="entry name" value="HP_PGM_like"/>
    <property type="match status" value="1"/>
</dbReference>
<dbReference type="PANTHER" id="PTHR47623:SF1">
    <property type="entry name" value="OS09G0287300 PROTEIN"/>
    <property type="match status" value="1"/>
</dbReference>
<feature type="binding site" evidence="1">
    <location>
        <position position="58"/>
    </location>
    <ligand>
        <name>substrate</name>
    </ligand>
</feature>
<dbReference type="RefSeq" id="WP_087940724.1">
    <property type="nucleotide sequence ID" value="NZ_FNAC01000039.1"/>
</dbReference>
<dbReference type="InterPro" id="IPR013078">
    <property type="entry name" value="His_Pase_superF_clade-1"/>
</dbReference>
<dbReference type="Pfam" id="PF00300">
    <property type="entry name" value="His_Phos_1"/>
    <property type="match status" value="1"/>
</dbReference>
<dbReference type="EMBL" id="FNAC01000039">
    <property type="protein sequence ID" value="SDD58706.1"/>
    <property type="molecule type" value="Genomic_DNA"/>
</dbReference>
<organism evidence="2 3">
    <name type="scientific">Algoriphagus faecimaris</name>
    <dbReference type="NCBI Taxonomy" id="686796"/>
    <lineage>
        <taxon>Bacteria</taxon>
        <taxon>Pseudomonadati</taxon>
        <taxon>Bacteroidota</taxon>
        <taxon>Cytophagia</taxon>
        <taxon>Cytophagales</taxon>
        <taxon>Cyclobacteriaceae</taxon>
        <taxon>Algoriphagus</taxon>
    </lineage>
</organism>